<dbReference type="InterPro" id="IPR003084">
    <property type="entry name" value="HDAC_I/II"/>
</dbReference>
<dbReference type="GO" id="GO:0000118">
    <property type="term" value="C:histone deacetylase complex"/>
    <property type="evidence" value="ECO:0007669"/>
    <property type="project" value="UniProtKB-ARBA"/>
</dbReference>
<name>A0A381YTL8_9ZZZZ</name>
<gene>
    <name evidence="3" type="ORF">METZ01_LOCUS132757</name>
</gene>
<organism evidence="3">
    <name type="scientific">marine metagenome</name>
    <dbReference type="NCBI Taxonomy" id="408172"/>
    <lineage>
        <taxon>unclassified sequences</taxon>
        <taxon>metagenomes</taxon>
        <taxon>ecological metagenomes</taxon>
    </lineage>
</organism>
<dbReference type="InterPro" id="IPR023696">
    <property type="entry name" value="Ureohydrolase_dom_sf"/>
</dbReference>
<dbReference type="InterPro" id="IPR037138">
    <property type="entry name" value="His_deacetylse_dom_sf"/>
</dbReference>
<dbReference type="GO" id="GO:0016787">
    <property type="term" value="F:hydrolase activity"/>
    <property type="evidence" value="ECO:0007669"/>
    <property type="project" value="UniProtKB-KW"/>
</dbReference>
<dbReference type="Pfam" id="PF00850">
    <property type="entry name" value="Hist_deacetyl"/>
    <property type="match status" value="1"/>
</dbReference>
<dbReference type="InterPro" id="IPR000286">
    <property type="entry name" value="HDACs"/>
</dbReference>
<evidence type="ECO:0000313" key="3">
    <source>
        <dbReference type="EMBL" id="SVA79903.1"/>
    </source>
</evidence>
<sequence length="312" mass="33665">MDTVARHWVEAGQELIVPRLAAEKELKAVHTDDYVKSIASTAGRAVGLDPDTYTSPDSYEVARLAAGAAIMAVGHTLDNDGSALALVRPPGHHAERDRAMGFCLFNNVAVAAASALARGLSRVAIVDYDVHHGNGTQWMFYDDPRVLYVSTHQYPFYPGTGKTDDVGQNQGEGFTFNVPLAAGANDADYDLVFRSLITPVLRSFNPELLIVSAGYDAHERDPLAGMRVTTQGYAAMTRHLLAVAAECCQSRLAAVVEGGYDLQALTACLESTIQILDQAPSGQIPTFVGVTERADAVIDSIRRVQRPYWSTL</sequence>
<dbReference type="PANTHER" id="PTHR10625">
    <property type="entry name" value="HISTONE DEACETYLASE HDAC1-RELATED"/>
    <property type="match status" value="1"/>
</dbReference>
<evidence type="ECO:0000259" key="2">
    <source>
        <dbReference type="Pfam" id="PF00850"/>
    </source>
</evidence>
<dbReference type="GO" id="GO:0004407">
    <property type="term" value="F:histone deacetylase activity"/>
    <property type="evidence" value="ECO:0007669"/>
    <property type="project" value="InterPro"/>
</dbReference>
<dbReference type="CDD" id="cd09992">
    <property type="entry name" value="HDAC_classII"/>
    <property type="match status" value="1"/>
</dbReference>
<dbReference type="PRINTS" id="PR01270">
    <property type="entry name" value="HDASUPER"/>
</dbReference>
<evidence type="ECO:0000256" key="1">
    <source>
        <dbReference type="ARBA" id="ARBA00022801"/>
    </source>
</evidence>
<keyword evidence="1" id="KW-0378">Hydrolase</keyword>
<dbReference type="InterPro" id="IPR023801">
    <property type="entry name" value="His_deacetylse_dom"/>
</dbReference>
<protein>
    <recommendedName>
        <fullName evidence="2">Histone deacetylase domain-containing protein</fullName>
    </recommendedName>
</protein>
<dbReference type="Gene3D" id="3.40.800.20">
    <property type="entry name" value="Histone deacetylase domain"/>
    <property type="match status" value="1"/>
</dbReference>
<dbReference type="AlphaFoldDB" id="A0A381YTL8"/>
<dbReference type="PRINTS" id="PR01271">
    <property type="entry name" value="HISDACETLASE"/>
</dbReference>
<dbReference type="SUPFAM" id="SSF52768">
    <property type="entry name" value="Arginase/deacetylase"/>
    <property type="match status" value="1"/>
</dbReference>
<feature type="domain" description="Histone deacetylase" evidence="2">
    <location>
        <begin position="12"/>
        <end position="275"/>
    </location>
</feature>
<dbReference type="EMBL" id="UINC01018938">
    <property type="protein sequence ID" value="SVA79903.1"/>
    <property type="molecule type" value="Genomic_DNA"/>
</dbReference>
<accession>A0A381YTL8</accession>
<proteinExistence type="predicted"/>
<dbReference type="PANTHER" id="PTHR10625:SF10">
    <property type="entry name" value="HISTONE DEACETYLASE HDAC1"/>
    <property type="match status" value="1"/>
</dbReference>
<reference evidence="3" key="1">
    <citation type="submission" date="2018-05" db="EMBL/GenBank/DDBJ databases">
        <authorList>
            <person name="Lanie J.A."/>
            <person name="Ng W.-L."/>
            <person name="Kazmierczak K.M."/>
            <person name="Andrzejewski T.M."/>
            <person name="Davidsen T.M."/>
            <person name="Wayne K.J."/>
            <person name="Tettelin H."/>
            <person name="Glass J.I."/>
            <person name="Rusch D."/>
            <person name="Podicherti R."/>
            <person name="Tsui H.-C.T."/>
            <person name="Winkler M.E."/>
        </authorList>
    </citation>
    <scope>NUCLEOTIDE SEQUENCE</scope>
</reference>
<dbReference type="GO" id="GO:0040029">
    <property type="term" value="P:epigenetic regulation of gene expression"/>
    <property type="evidence" value="ECO:0007669"/>
    <property type="project" value="TreeGrafter"/>
</dbReference>